<feature type="domain" description="Rhodanese" evidence="2">
    <location>
        <begin position="5"/>
        <end position="52"/>
    </location>
</feature>
<reference evidence="3" key="1">
    <citation type="journal article" date="2014" name="Front. Microbiol.">
        <title>High frequency of phylogenetically diverse reductive dehalogenase-homologous genes in deep subseafloor sedimentary metagenomes.</title>
        <authorList>
            <person name="Kawai M."/>
            <person name="Futagami T."/>
            <person name="Toyoda A."/>
            <person name="Takaki Y."/>
            <person name="Nishi S."/>
            <person name="Hori S."/>
            <person name="Arai W."/>
            <person name="Tsubouchi T."/>
            <person name="Morono Y."/>
            <person name="Uchiyama I."/>
            <person name="Ito T."/>
            <person name="Fujiyama A."/>
            <person name="Inagaki F."/>
            <person name="Takami H."/>
        </authorList>
    </citation>
    <scope>NUCLEOTIDE SEQUENCE</scope>
    <source>
        <strain evidence="3">Expedition CK06-06</strain>
    </source>
</reference>
<feature type="non-terminal residue" evidence="3">
    <location>
        <position position="1"/>
    </location>
</feature>
<dbReference type="InterPro" id="IPR001763">
    <property type="entry name" value="Rhodanese-like_dom"/>
</dbReference>
<evidence type="ECO:0000259" key="2">
    <source>
        <dbReference type="PROSITE" id="PS50206"/>
    </source>
</evidence>
<keyword evidence="1" id="KW-0677">Repeat</keyword>
<dbReference type="Pfam" id="PF00581">
    <property type="entry name" value="Rhodanese"/>
    <property type="match status" value="1"/>
</dbReference>
<dbReference type="Gene3D" id="3.40.250.10">
    <property type="entry name" value="Rhodanese-like domain"/>
    <property type="match status" value="1"/>
</dbReference>
<accession>X0YL77</accession>
<dbReference type="PANTHER" id="PTHR43855">
    <property type="entry name" value="THIOSULFATE SULFURTRANSFERASE"/>
    <property type="match status" value="1"/>
</dbReference>
<evidence type="ECO:0000313" key="3">
    <source>
        <dbReference type="EMBL" id="GAG37456.1"/>
    </source>
</evidence>
<proteinExistence type="predicted"/>
<gene>
    <name evidence="3" type="ORF">S01H1_70933</name>
</gene>
<sequence length="59" mass="6742">PSAYDEVVCYCRLSHRATMAWIVLSRVLRHPNAKIYDGSWTEWGSIVGYPIERDISASN</sequence>
<evidence type="ECO:0000256" key="1">
    <source>
        <dbReference type="ARBA" id="ARBA00022737"/>
    </source>
</evidence>
<dbReference type="PROSITE" id="PS00683">
    <property type="entry name" value="RHODANESE_2"/>
    <property type="match status" value="1"/>
</dbReference>
<name>X0YL77_9ZZZZ</name>
<dbReference type="GO" id="GO:0004792">
    <property type="term" value="F:thiosulfate-cyanide sulfurtransferase activity"/>
    <property type="evidence" value="ECO:0007669"/>
    <property type="project" value="InterPro"/>
</dbReference>
<dbReference type="SUPFAM" id="SSF52821">
    <property type="entry name" value="Rhodanese/Cell cycle control phosphatase"/>
    <property type="match status" value="1"/>
</dbReference>
<dbReference type="InterPro" id="IPR051126">
    <property type="entry name" value="Thiosulfate_sulfurtransferase"/>
</dbReference>
<dbReference type="InterPro" id="IPR001307">
    <property type="entry name" value="Thiosulphate_STrfase_CS"/>
</dbReference>
<dbReference type="AlphaFoldDB" id="X0YL77"/>
<dbReference type="PANTHER" id="PTHR43855:SF1">
    <property type="entry name" value="THIOSULFATE SULFURTRANSFERASE"/>
    <property type="match status" value="1"/>
</dbReference>
<comment type="caution">
    <text evidence="3">The sequence shown here is derived from an EMBL/GenBank/DDBJ whole genome shotgun (WGS) entry which is preliminary data.</text>
</comment>
<organism evidence="3">
    <name type="scientific">marine sediment metagenome</name>
    <dbReference type="NCBI Taxonomy" id="412755"/>
    <lineage>
        <taxon>unclassified sequences</taxon>
        <taxon>metagenomes</taxon>
        <taxon>ecological metagenomes</taxon>
    </lineage>
</organism>
<dbReference type="PROSITE" id="PS50206">
    <property type="entry name" value="RHODANESE_3"/>
    <property type="match status" value="1"/>
</dbReference>
<dbReference type="EMBL" id="BARS01047200">
    <property type="protein sequence ID" value="GAG37456.1"/>
    <property type="molecule type" value="Genomic_DNA"/>
</dbReference>
<dbReference type="InterPro" id="IPR036873">
    <property type="entry name" value="Rhodanese-like_dom_sf"/>
</dbReference>
<protein>
    <recommendedName>
        <fullName evidence="2">Rhodanese domain-containing protein</fullName>
    </recommendedName>
</protein>